<gene>
    <name evidence="3" type="ORF">A3A63_00795</name>
</gene>
<organism evidence="3 4">
    <name type="scientific">Candidatus Gottesmanbacteria bacterium RIFCSPLOWO2_01_FULL_46_9</name>
    <dbReference type="NCBI Taxonomy" id="1798394"/>
    <lineage>
        <taxon>Bacteria</taxon>
        <taxon>Candidatus Gottesmaniibacteriota</taxon>
    </lineage>
</organism>
<comment type="caution">
    <text evidence="3">The sequence shown here is derived from an EMBL/GenBank/DDBJ whole genome shotgun (WGS) entry which is preliminary data.</text>
</comment>
<dbReference type="Proteomes" id="UP000176450">
    <property type="component" value="Unassembled WGS sequence"/>
</dbReference>
<evidence type="ECO:0000313" key="4">
    <source>
        <dbReference type="Proteomes" id="UP000176450"/>
    </source>
</evidence>
<reference evidence="3 4" key="1">
    <citation type="journal article" date="2016" name="Nat. Commun.">
        <title>Thousands of microbial genomes shed light on interconnected biogeochemical processes in an aquifer system.</title>
        <authorList>
            <person name="Anantharaman K."/>
            <person name="Brown C.T."/>
            <person name="Hug L.A."/>
            <person name="Sharon I."/>
            <person name="Castelle C.J."/>
            <person name="Probst A.J."/>
            <person name="Thomas B.C."/>
            <person name="Singh A."/>
            <person name="Wilkins M.J."/>
            <person name="Karaoz U."/>
            <person name="Brodie E.L."/>
            <person name="Williams K.H."/>
            <person name="Hubbard S.S."/>
            <person name="Banfield J.F."/>
        </authorList>
    </citation>
    <scope>NUCLEOTIDE SEQUENCE [LARGE SCALE GENOMIC DNA]</scope>
</reference>
<evidence type="ECO:0000256" key="2">
    <source>
        <dbReference type="ARBA" id="ARBA00022840"/>
    </source>
</evidence>
<dbReference type="Gene3D" id="3.30.1760.10">
    <property type="entry name" value="Conserved hypothetical protein from pyrococcus furiosus pfu- 392566-001, domain 2"/>
    <property type="match status" value="1"/>
</dbReference>
<dbReference type="GO" id="GO:0005524">
    <property type="term" value="F:ATP binding"/>
    <property type="evidence" value="ECO:0007669"/>
    <property type="project" value="UniProtKB-KW"/>
</dbReference>
<dbReference type="InterPro" id="IPR036086">
    <property type="entry name" value="ParB/Sulfiredoxin_sf"/>
</dbReference>
<evidence type="ECO:0000313" key="3">
    <source>
        <dbReference type="EMBL" id="OGG31351.1"/>
    </source>
</evidence>
<dbReference type="InterPro" id="IPR037953">
    <property type="entry name" value="SbnI-like_N"/>
</dbReference>
<protein>
    <recommendedName>
        <fullName evidence="5">ParB/Sulfiredoxin domain-containing protein</fullName>
    </recommendedName>
</protein>
<name>A0A1F6B361_9BACT</name>
<dbReference type="InterPro" id="IPR023098">
    <property type="entry name" value="SerK/SbnI_C"/>
</dbReference>
<dbReference type="SUPFAM" id="SSF110849">
    <property type="entry name" value="ParB/Sulfiredoxin"/>
    <property type="match status" value="1"/>
</dbReference>
<accession>A0A1F6B361</accession>
<dbReference type="Gene3D" id="3.90.1530.10">
    <property type="entry name" value="Conserved hypothetical protein from pyrococcus furiosus pfu- 392566-001, ParB domain"/>
    <property type="match status" value="1"/>
</dbReference>
<dbReference type="AlphaFoldDB" id="A0A1F6B361"/>
<evidence type="ECO:0000256" key="1">
    <source>
        <dbReference type="ARBA" id="ARBA00022741"/>
    </source>
</evidence>
<dbReference type="CDD" id="cd16388">
    <property type="entry name" value="SbnI_like_N"/>
    <property type="match status" value="1"/>
</dbReference>
<sequence length="275" mass="31827">MTETVFYPDLKIVPIATIKLQEYVQKGRMKKLASAIQEEGLLRNPPIVTNFFNGTYLHLDGANRITALQILKYPNCLVQVVDYSDPSHVQLGSWSHLTAVDKSVFLSKLKKLKDVTVKQVKSFNHRVLFRLYATCIFVFSDGSVFEVFVKTPFTELVGRMGEIVNLYDDRQVERVFSSSPWTDASIRVRFDRYSENTMFVAFPQFSPQQVISLVDRGVLMPPGITRHVVYRRKLNVNLPLEYLRVAPVEKANEKLQLFLQHKTVRLYEEPIIYFE</sequence>
<keyword evidence="1" id="KW-0547">Nucleotide-binding</keyword>
<proteinExistence type="predicted"/>
<evidence type="ECO:0008006" key="5">
    <source>
        <dbReference type="Google" id="ProtNLM"/>
    </source>
</evidence>
<dbReference type="EMBL" id="MFJX01000014">
    <property type="protein sequence ID" value="OGG31351.1"/>
    <property type="molecule type" value="Genomic_DNA"/>
</dbReference>
<keyword evidence="2" id="KW-0067">ATP-binding</keyword>